<dbReference type="PANTHER" id="PTHR46927">
    <property type="entry name" value="AGAP005574-PA"/>
    <property type="match status" value="1"/>
</dbReference>
<evidence type="ECO:0000259" key="7">
    <source>
        <dbReference type="PROSITE" id="PS50950"/>
    </source>
</evidence>
<reference evidence="8" key="1">
    <citation type="submission" date="2022-01" db="EMBL/GenBank/DDBJ databases">
        <authorList>
            <person name="King R."/>
        </authorList>
    </citation>
    <scope>NUCLEOTIDE SEQUENCE</scope>
</reference>
<dbReference type="SMART" id="SM00692">
    <property type="entry name" value="DM3"/>
    <property type="match status" value="1"/>
</dbReference>
<keyword evidence="1" id="KW-0479">Metal-binding</keyword>
<evidence type="ECO:0000256" key="4">
    <source>
        <dbReference type="ARBA" id="ARBA00023125"/>
    </source>
</evidence>
<dbReference type="EMBL" id="OU892278">
    <property type="protein sequence ID" value="CAG9764142.1"/>
    <property type="molecule type" value="Genomic_DNA"/>
</dbReference>
<dbReference type="PROSITE" id="PS50950">
    <property type="entry name" value="ZF_THAP"/>
    <property type="match status" value="1"/>
</dbReference>
<gene>
    <name evidence="8" type="ORF">CEUTPL_LOCUS4787</name>
</gene>
<dbReference type="GO" id="GO:0008270">
    <property type="term" value="F:zinc ion binding"/>
    <property type="evidence" value="ECO:0007669"/>
    <property type="project" value="UniProtKB-KW"/>
</dbReference>
<evidence type="ECO:0000313" key="9">
    <source>
        <dbReference type="Proteomes" id="UP001152799"/>
    </source>
</evidence>
<dbReference type="PANTHER" id="PTHR46927:SF3">
    <property type="entry name" value="THAP-TYPE DOMAIN-CONTAINING PROTEIN"/>
    <property type="match status" value="1"/>
</dbReference>
<sequence length="165" mass="18660">MVGRVCAVFSCRNNQMILKKSGSNITFHYFPSGKDPVSAATRDEWIKSCKRKAAFNVNTSTICSEHFTSDDYERDLQHELLNLPPRKFLKKTAVPTLKLAGDEMTAEQIEKYVMGLKKDKEISDPLHKLPTKASKSNRIKSKTLSLLSQSPKKKRIVTKQANTET</sequence>
<dbReference type="Pfam" id="PF05485">
    <property type="entry name" value="THAP"/>
    <property type="match status" value="1"/>
</dbReference>
<dbReference type="InterPro" id="IPR006612">
    <property type="entry name" value="THAP_Znf"/>
</dbReference>
<keyword evidence="4 5" id="KW-0238">DNA-binding</keyword>
<proteinExistence type="predicted"/>
<feature type="domain" description="THAP-type" evidence="7">
    <location>
        <begin position="1"/>
        <end position="98"/>
    </location>
</feature>
<dbReference type="Gene3D" id="6.20.210.20">
    <property type="entry name" value="THAP domain"/>
    <property type="match status" value="1"/>
</dbReference>
<organism evidence="8 9">
    <name type="scientific">Ceutorhynchus assimilis</name>
    <name type="common">cabbage seed weevil</name>
    <dbReference type="NCBI Taxonomy" id="467358"/>
    <lineage>
        <taxon>Eukaryota</taxon>
        <taxon>Metazoa</taxon>
        <taxon>Ecdysozoa</taxon>
        <taxon>Arthropoda</taxon>
        <taxon>Hexapoda</taxon>
        <taxon>Insecta</taxon>
        <taxon>Pterygota</taxon>
        <taxon>Neoptera</taxon>
        <taxon>Endopterygota</taxon>
        <taxon>Coleoptera</taxon>
        <taxon>Polyphaga</taxon>
        <taxon>Cucujiformia</taxon>
        <taxon>Curculionidae</taxon>
        <taxon>Ceutorhynchinae</taxon>
        <taxon>Ceutorhynchus</taxon>
    </lineage>
</organism>
<dbReference type="Proteomes" id="UP001152799">
    <property type="component" value="Chromosome 2"/>
</dbReference>
<dbReference type="GO" id="GO:0003677">
    <property type="term" value="F:DNA binding"/>
    <property type="evidence" value="ECO:0007669"/>
    <property type="project" value="UniProtKB-UniRule"/>
</dbReference>
<keyword evidence="2 5" id="KW-0863">Zinc-finger</keyword>
<accession>A0A9N9QLS9</accession>
<keyword evidence="9" id="KW-1185">Reference proteome</keyword>
<dbReference type="OrthoDB" id="6611136at2759"/>
<evidence type="ECO:0000313" key="8">
    <source>
        <dbReference type="EMBL" id="CAG9764142.1"/>
    </source>
</evidence>
<dbReference type="SUPFAM" id="SSF57716">
    <property type="entry name" value="Glucocorticoid receptor-like (DNA-binding domain)"/>
    <property type="match status" value="1"/>
</dbReference>
<feature type="region of interest" description="Disordered" evidence="6">
    <location>
        <begin position="123"/>
        <end position="165"/>
    </location>
</feature>
<protein>
    <recommendedName>
        <fullName evidence="7">THAP-type domain-containing protein</fullName>
    </recommendedName>
</protein>
<dbReference type="InterPro" id="IPR038441">
    <property type="entry name" value="THAP_Znf_sf"/>
</dbReference>
<evidence type="ECO:0000256" key="1">
    <source>
        <dbReference type="ARBA" id="ARBA00022723"/>
    </source>
</evidence>
<dbReference type="SMART" id="SM00980">
    <property type="entry name" value="THAP"/>
    <property type="match status" value="1"/>
</dbReference>
<evidence type="ECO:0000256" key="5">
    <source>
        <dbReference type="PROSITE-ProRule" id="PRU00309"/>
    </source>
</evidence>
<keyword evidence="3" id="KW-0862">Zinc</keyword>
<dbReference type="AlphaFoldDB" id="A0A9N9QLS9"/>
<evidence type="ECO:0000256" key="3">
    <source>
        <dbReference type="ARBA" id="ARBA00022833"/>
    </source>
</evidence>
<name>A0A9N9QLS9_9CUCU</name>
<dbReference type="InterPro" id="IPR052224">
    <property type="entry name" value="THAP_domain_protein"/>
</dbReference>
<evidence type="ECO:0000256" key="2">
    <source>
        <dbReference type="ARBA" id="ARBA00022771"/>
    </source>
</evidence>
<evidence type="ECO:0000256" key="6">
    <source>
        <dbReference type="SAM" id="MobiDB-lite"/>
    </source>
</evidence>